<dbReference type="EMBL" id="LKAJ01000002">
    <property type="protein sequence ID" value="KRG22207.1"/>
    <property type="molecule type" value="Genomic_DNA"/>
</dbReference>
<protein>
    <submittedName>
        <fullName evidence="1">Uncharacterized protein</fullName>
    </submittedName>
</protein>
<reference evidence="2" key="3">
    <citation type="submission" date="2021-06" db="EMBL/GenBank/DDBJ databases">
        <title>Genomic Description and Analysis of Intracellular Bacteria, Candidatus Berkiella cookevillensis and Candidatus Berkiella aquae.</title>
        <authorList>
            <person name="Kidane D.T."/>
            <person name="Mehari Y.T."/>
            <person name="Rice F.C."/>
            <person name="Arivett B.A."/>
            <person name="Farone A.L."/>
            <person name="Berk S.G."/>
            <person name="Farone M.B."/>
        </authorList>
    </citation>
    <scope>NUCLEOTIDE SEQUENCE</scope>
    <source>
        <strain evidence="2">HT99</strain>
    </source>
</reference>
<sequence>MPRKPYEKNLTPEQMLKKIRKLAQTDAVKGRDFIGKEMLKANKGYTDKQADMYILSFNEKAGTPQEQDIRKAQEAARAAVSHGRECPTEEYLKRRMKYKDAQVKAYLEKYNALAGTIEDQRLRKARKAGQGAASNGSPCLTEDALSNKGYTAKEIEFYLEGYQTSKGTEEEQALRKARVFGHIEANLGYDCLTEKFLQDKGYTTNQIKTYYEAYNASVSTKEGQALRKARFYGQTLARDGADCPTEEALKNKGYNDDEIMAYQKGYKAVVDNKVERSLEKEKALDAKRLQQFLDENGDVSAGFDIPELWGYKEILNSSTADKKALTASEEILNDNGLLFAFNSQTSTPSLTDSNFLALFPESEKNSNQETYSPF</sequence>
<organism evidence="1">
    <name type="scientific">Candidatus Berkiella aquae</name>
    <dbReference type="NCBI Taxonomy" id="295108"/>
    <lineage>
        <taxon>Bacteria</taxon>
        <taxon>Pseudomonadati</taxon>
        <taxon>Pseudomonadota</taxon>
        <taxon>Gammaproteobacteria</taxon>
        <taxon>Candidatus Berkiellales</taxon>
        <taxon>Candidatus Berkiellaceae</taxon>
        <taxon>Candidatus Berkiella</taxon>
    </lineage>
</organism>
<dbReference type="OrthoDB" id="5662850at2"/>
<dbReference type="Proteomes" id="UP000051497">
    <property type="component" value="Unassembled WGS sequence"/>
</dbReference>
<dbReference type="AlphaFoldDB" id="A0A0Q9YN43"/>
<gene>
    <name evidence="1" type="ORF">HT99x_00626</name>
    <name evidence="2" type="ORF">HT99x_014210</name>
</gene>
<keyword evidence="3" id="KW-1185">Reference proteome</keyword>
<dbReference type="EMBL" id="LKAJ02000001">
    <property type="protein sequence ID" value="MCS5712590.1"/>
    <property type="molecule type" value="Genomic_DNA"/>
</dbReference>
<accession>A0A0Q9YN43</accession>
<evidence type="ECO:0000313" key="1">
    <source>
        <dbReference type="EMBL" id="KRG22207.1"/>
    </source>
</evidence>
<dbReference type="RefSeq" id="WP_075065268.1">
    <property type="nucleotide sequence ID" value="NZ_LKAJ02000001.1"/>
</dbReference>
<name>A0A0Q9YN43_9GAMM</name>
<comment type="caution">
    <text evidence="1">The sequence shown here is derived from an EMBL/GenBank/DDBJ whole genome shotgun (WGS) entry which is preliminary data.</text>
</comment>
<reference evidence="2" key="2">
    <citation type="journal article" date="2016" name="Genome Announc.">
        <title>Draft Genome Sequences of Two Novel Amoeba-Resistant Intranuclear Bacteria, 'Candidatus Berkiella cookevillensis' and 'Candidatus Berkiella aquae'.</title>
        <authorList>
            <person name="Mehari Y.T."/>
            <person name="Arivett B.A."/>
            <person name="Farone A.L."/>
            <person name="Gunderson J.H."/>
            <person name="Farone M.B."/>
        </authorList>
    </citation>
    <scope>NUCLEOTIDE SEQUENCE</scope>
    <source>
        <strain evidence="2">HT99</strain>
    </source>
</reference>
<evidence type="ECO:0000313" key="2">
    <source>
        <dbReference type="EMBL" id="MCS5712590.1"/>
    </source>
</evidence>
<reference evidence="1" key="1">
    <citation type="submission" date="2015-09" db="EMBL/GenBank/DDBJ databases">
        <title>Draft Genome Sequences of Two Novel Amoeba-resistant Intranuclear Bacteria, Candidatus Berkiella cookevillensis and Candidatus Berkiella aquae.</title>
        <authorList>
            <person name="Mehari Y.T."/>
            <person name="Arivett B.A."/>
            <person name="Farone A.L."/>
            <person name="Gunderson J.H."/>
            <person name="Farone M.B."/>
        </authorList>
    </citation>
    <scope>NUCLEOTIDE SEQUENCE [LARGE SCALE GENOMIC DNA]</scope>
    <source>
        <strain evidence="1">HT99</strain>
    </source>
</reference>
<proteinExistence type="predicted"/>
<evidence type="ECO:0000313" key="3">
    <source>
        <dbReference type="Proteomes" id="UP000051497"/>
    </source>
</evidence>